<keyword evidence="3" id="KW-1185">Reference proteome</keyword>
<dbReference type="AlphaFoldDB" id="A0A366XQT5"/>
<organism evidence="2 3">
    <name type="scientific">Bacillus taeanensis</name>
    <dbReference type="NCBI Taxonomy" id="273032"/>
    <lineage>
        <taxon>Bacteria</taxon>
        <taxon>Bacillati</taxon>
        <taxon>Bacillota</taxon>
        <taxon>Bacilli</taxon>
        <taxon>Bacillales</taxon>
        <taxon>Bacillaceae</taxon>
        <taxon>Bacillus</taxon>
    </lineage>
</organism>
<gene>
    <name evidence="2" type="ORF">DS031_18540</name>
</gene>
<protein>
    <submittedName>
        <fullName evidence="2">Uncharacterized protein</fullName>
    </submittedName>
</protein>
<reference evidence="2 3" key="1">
    <citation type="submission" date="2018-07" db="EMBL/GenBank/DDBJ databases">
        <title>Lottiidibacillus patelloidae gen. nov., sp. nov., isolated from the intestinal tract of a marine limpet and the reclassification of B. taeanensis BH030017T, B. algicola KMM 3737T and B. hwajinpoensis SW-72T as genus Lottiidibacillus.</title>
        <authorList>
            <person name="Liu R."/>
            <person name="Huang Z."/>
        </authorList>
    </citation>
    <scope>NUCLEOTIDE SEQUENCE [LARGE SCALE GENOMIC DNA]</scope>
    <source>
        <strain evidence="2 3">BH030017</strain>
    </source>
</reference>
<evidence type="ECO:0000256" key="1">
    <source>
        <dbReference type="SAM" id="MobiDB-lite"/>
    </source>
</evidence>
<name>A0A366XQT5_9BACI</name>
<dbReference type="EMBL" id="QOCW01000025">
    <property type="protein sequence ID" value="RBW68076.1"/>
    <property type="molecule type" value="Genomic_DNA"/>
</dbReference>
<dbReference type="Proteomes" id="UP000253314">
    <property type="component" value="Unassembled WGS sequence"/>
</dbReference>
<feature type="region of interest" description="Disordered" evidence="1">
    <location>
        <begin position="40"/>
        <end position="93"/>
    </location>
</feature>
<comment type="caution">
    <text evidence="2">The sequence shown here is derived from an EMBL/GenBank/DDBJ whole genome shotgun (WGS) entry which is preliminary data.</text>
</comment>
<feature type="compositionally biased region" description="Pro residues" evidence="1">
    <location>
        <begin position="61"/>
        <end position="70"/>
    </location>
</feature>
<sequence length="93" mass="10509">MKALFSFFLVFILSFGIVQPIGKAENDNFEKNNSKDGIFKNGLLPLPDGEPIVMEPLPLSKEPPPSPEPMPHSQKGRNHEKKNPYEHRKNKGK</sequence>
<dbReference type="RefSeq" id="WP_113807551.1">
    <property type="nucleotide sequence ID" value="NZ_QOCW01000025.1"/>
</dbReference>
<evidence type="ECO:0000313" key="3">
    <source>
        <dbReference type="Proteomes" id="UP000253314"/>
    </source>
</evidence>
<evidence type="ECO:0000313" key="2">
    <source>
        <dbReference type="EMBL" id="RBW68076.1"/>
    </source>
</evidence>
<proteinExistence type="predicted"/>
<accession>A0A366XQT5</accession>